<dbReference type="EMBL" id="AE017332">
    <property type="protein sequence ID" value="AAV27727.1"/>
    <property type="molecule type" value="Genomic_DNA"/>
</dbReference>
<keyword evidence="8 10" id="KW-0548">Nucleotidyltransferase</keyword>
<keyword evidence="8 10" id="KW-0808">Transferase</keyword>
<dbReference type="InterPro" id="IPR045085">
    <property type="entry name" value="HLD_clamp_pol_III_gamma_tau"/>
</dbReference>
<evidence type="ECO:0000256" key="1">
    <source>
        <dbReference type="ARBA" id="ARBA00006360"/>
    </source>
</evidence>
<name>Q601S8_MESH2</name>
<evidence type="ECO:0000256" key="3">
    <source>
        <dbReference type="ARBA" id="ARBA00022741"/>
    </source>
</evidence>
<comment type="similarity">
    <text evidence="1 8">Belongs to the DnaX/STICHEL family.</text>
</comment>
<dbReference type="InterPro" id="IPR027417">
    <property type="entry name" value="P-loop_NTPase"/>
</dbReference>
<dbReference type="InterPro" id="IPR050238">
    <property type="entry name" value="DNA_Rep/Repair_Clamp_Loader"/>
</dbReference>
<keyword evidence="4" id="KW-0862">Zinc</keyword>
<dbReference type="SUPFAM" id="SSF48019">
    <property type="entry name" value="post-AAA+ oligomerization domain-like"/>
    <property type="match status" value="1"/>
</dbReference>
<dbReference type="PANTHER" id="PTHR11669">
    <property type="entry name" value="REPLICATION FACTOR C / DNA POLYMERASE III GAMMA-TAU SUBUNIT"/>
    <property type="match status" value="1"/>
</dbReference>
<comment type="catalytic activity">
    <reaction evidence="7 8">
        <text>DNA(n) + a 2'-deoxyribonucleoside 5'-triphosphate = DNA(n+1) + diphosphate</text>
        <dbReference type="Rhea" id="RHEA:22508"/>
        <dbReference type="Rhea" id="RHEA-COMP:17339"/>
        <dbReference type="Rhea" id="RHEA-COMP:17340"/>
        <dbReference type="ChEBI" id="CHEBI:33019"/>
        <dbReference type="ChEBI" id="CHEBI:61560"/>
        <dbReference type="ChEBI" id="CHEBI:173112"/>
        <dbReference type="EC" id="2.7.7.7"/>
    </reaction>
</comment>
<proteinExistence type="inferred from homology"/>
<dbReference type="NCBIfam" id="NF004046">
    <property type="entry name" value="PRK05563.1"/>
    <property type="match status" value="1"/>
</dbReference>
<keyword evidence="6 8" id="KW-0239">DNA-directed DNA polymerase</keyword>
<dbReference type="PhylomeDB" id="Q601S8"/>
<comment type="function">
    <text evidence="8">DNA polymerase III is a complex, multichain enzyme responsible for most of the replicative synthesis in bacteria. This DNA polymerase also exhibits 3' to 5' exonuclease activity.</text>
</comment>
<dbReference type="PANTHER" id="PTHR11669:SF0">
    <property type="entry name" value="PROTEIN STICHEL-LIKE 2"/>
    <property type="match status" value="1"/>
</dbReference>
<dbReference type="Gene3D" id="1.20.272.10">
    <property type="match status" value="1"/>
</dbReference>
<comment type="subunit">
    <text evidence="8">DNA polymerase III contains a core (composed of alpha, epsilon and theta chains) that associates with a tau subunit. This core dimerizes to form the POLIII' complex. PolIII' associates with the gamma complex (composed of gamma, delta, delta', psi and chi chains) and with the beta chain to form the complete DNA polymerase III complex.</text>
</comment>
<protein>
    <recommendedName>
        <fullName evidence="8">DNA polymerase III subunit gamma/tau</fullName>
        <ecNumber evidence="8">2.7.7.7</ecNumber>
    </recommendedName>
</protein>
<keyword evidence="8" id="KW-0235">DNA replication</keyword>
<dbReference type="InterPro" id="IPR012763">
    <property type="entry name" value="DNA_pol_III_sug/sutau_N"/>
</dbReference>
<dbReference type="AlphaFoldDB" id="Q601S8"/>
<dbReference type="PRINTS" id="PR00300">
    <property type="entry name" value="CLPPROTEASEA"/>
</dbReference>
<evidence type="ECO:0000256" key="8">
    <source>
        <dbReference type="RuleBase" id="RU364063"/>
    </source>
</evidence>
<dbReference type="GO" id="GO:0046872">
    <property type="term" value="F:metal ion binding"/>
    <property type="evidence" value="ECO:0007669"/>
    <property type="project" value="UniProtKB-KW"/>
</dbReference>
<dbReference type="GO" id="GO:0005524">
    <property type="term" value="F:ATP binding"/>
    <property type="evidence" value="ECO:0007669"/>
    <property type="project" value="UniProtKB-KW"/>
</dbReference>
<evidence type="ECO:0000313" key="11">
    <source>
        <dbReference type="Proteomes" id="UP000006822"/>
    </source>
</evidence>
<evidence type="ECO:0000256" key="6">
    <source>
        <dbReference type="ARBA" id="ARBA00022932"/>
    </source>
</evidence>
<dbReference type="Pfam" id="PF13177">
    <property type="entry name" value="DNA_pol3_delta2"/>
    <property type="match status" value="1"/>
</dbReference>
<keyword evidence="2" id="KW-0479">Metal-binding</keyword>
<evidence type="ECO:0000256" key="4">
    <source>
        <dbReference type="ARBA" id="ARBA00022833"/>
    </source>
</evidence>
<evidence type="ECO:0000256" key="7">
    <source>
        <dbReference type="ARBA" id="ARBA00049244"/>
    </source>
</evidence>
<dbReference type="InterPro" id="IPR001270">
    <property type="entry name" value="ClpA/B"/>
</dbReference>
<dbReference type="NCBIfam" id="TIGR02397">
    <property type="entry name" value="dnaX_nterm"/>
    <property type="match status" value="1"/>
</dbReference>
<reference evidence="10 11" key="1">
    <citation type="journal article" date="2004" name="J. Bacteriol.">
        <title>The genome sequence of Mycoplasma hyopneumoniae strain 232, the agent of swine mycoplasmosis.</title>
        <authorList>
            <person name="Minion F.C."/>
            <person name="Lefkowitz E.J."/>
            <person name="Madsen M.L."/>
            <person name="Cleary B.J."/>
            <person name="Swartzell S.M."/>
            <person name="Mahairas G.G."/>
        </authorList>
    </citation>
    <scope>NUCLEOTIDE SEQUENCE [LARGE SCALE GENOMIC DNA]</scope>
    <source>
        <strain evidence="10 11">232</strain>
    </source>
</reference>
<evidence type="ECO:0000256" key="2">
    <source>
        <dbReference type="ARBA" id="ARBA00022723"/>
    </source>
</evidence>
<dbReference type="Proteomes" id="UP000006822">
    <property type="component" value="Chromosome"/>
</dbReference>
<dbReference type="CDD" id="cd00009">
    <property type="entry name" value="AAA"/>
    <property type="match status" value="1"/>
</dbReference>
<dbReference type="GO" id="GO:0003887">
    <property type="term" value="F:DNA-directed DNA polymerase activity"/>
    <property type="evidence" value="ECO:0007669"/>
    <property type="project" value="UniProtKB-KW"/>
</dbReference>
<dbReference type="GO" id="GO:0003677">
    <property type="term" value="F:DNA binding"/>
    <property type="evidence" value="ECO:0007669"/>
    <property type="project" value="InterPro"/>
</dbReference>
<dbReference type="FunFam" id="1.10.8.60:FF:000013">
    <property type="entry name" value="DNA polymerase III subunit gamma/tau"/>
    <property type="match status" value="1"/>
</dbReference>
<dbReference type="Pfam" id="PF22608">
    <property type="entry name" value="DNAX_ATPase_lid"/>
    <property type="match status" value="1"/>
</dbReference>
<dbReference type="Gene3D" id="3.40.50.300">
    <property type="entry name" value="P-loop containing nucleotide triphosphate hydrolases"/>
    <property type="match status" value="1"/>
</dbReference>
<evidence type="ECO:0000256" key="5">
    <source>
        <dbReference type="ARBA" id="ARBA00022840"/>
    </source>
</evidence>
<accession>Q601S8</accession>
<dbReference type="EC" id="2.7.7.7" evidence="8"/>
<keyword evidence="3 8" id="KW-0547">Nucleotide-binding</keyword>
<keyword evidence="5 8" id="KW-0067">ATP-binding</keyword>
<dbReference type="GO" id="GO:0006261">
    <property type="term" value="P:DNA-templated DNA replication"/>
    <property type="evidence" value="ECO:0007669"/>
    <property type="project" value="TreeGrafter"/>
</dbReference>
<dbReference type="GO" id="GO:0009360">
    <property type="term" value="C:DNA polymerase III complex"/>
    <property type="evidence" value="ECO:0007669"/>
    <property type="project" value="InterPro"/>
</dbReference>
<evidence type="ECO:0000259" key="9">
    <source>
        <dbReference type="SMART" id="SM00382"/>
    </source>
</evidence>
<dbReference type="CDD" id="cd18137">
    <property type="entry name" value="HLD_clamp_pol_III_gamma_tau"/>
    <property type="match status" value="1"/>
</dbReference>
<dbReference type="InterPro" id="IPR003593">
    <property type="entry name" value="AAA+_ATPase"/>
</dbReference>
<sequence>MKGVFVEIRKDYIAFYRKYRPKKFSDIVGQKFLLESLKNIIKSGNFFHAYLFSGPHGTGKTTVAKIFANAINCTHKTDLIEPCQNCIKNFNNSLDIIEMDAASHNGVKEIREIIENSINFPQISPYKIYILDEVHMLSTSAFNAFLKTLEEPPKHMIFILATTEVHKIPLTILSRVQRYNFLALKEDEICHRLEFILEKEKIKYEKNALKSVFLLSQGSLRDAISILEQVATFGSGYVNQKNINELFGLVNKEILVNFVNALFLADSKISYEILEQISFQSKNFQLFLESLINLVKEWIIWKSTKTNELLEFYSNFDLENLKISQDFAFKFLEIAFSSLKDINFADFQNLTLEIFIMRILSLSNLEISDQNNIKFKKIEENKVDKIDIPEKITEKVSEKVSEIKSTPTNFYKIEDRLEKLGKFDLKNLEEDMQIKQNKNYSSIFNRKLEQNLERPPLKTEVFSKSTTEFNQFGQIGNPFIETENHKKIENQNLKNNGEFDGEIDFSNSFMPENGNKIDENINSVSDFSDISANLSEDKTNFAQSFNNKDTNLINLDTNFGNNSSKFLKKIGSKDYLSAEEVLNFILLAKNFHSQNQVEYENLVQNWRKNLPLFEYNVEFMEIVSVLKYAKILSLGANFVFFMAARDEYEDLLIETIKEKYQVNELLLQIFNVEMHPLVASKNLINKTKILLNKMRNDGKRIVAKPFEIPKKTTISKEDLEKLFFDK</sequence>
<dbReference type="SUPFAM" id="SSF52540">
    <property type="entry name" value="P-loop containing nucleoside triphosphate hydrolases"/>
    <property type="match status" value="1"/>
</dbReference>
<dbReference type="KEGG" id="mhy:mhp123"/>
<dbReference type="Gene3D" id="1.10.8.60">
    <property type="match status" value="1"/>
</dbReference>
<evidence type="ECO:0000313" key="10">
    <source>
        <dbReference type="EMBL" id="AAV27727.1"/>
    </source>
</evidence>
<organism evidence="10 11">
    <name type="scientific">Mesomycoplasma hyopneumoniae (strain 232)</name>
    <name type="common">Mycoplasma hyopneumoniae</name>
    <dbReference type="NCBI Taxonomy" id="295358"/>
    <lineage>
        <taxon>Bacteria</taxon>
        <taxon>Bacillati</taxon>
        <taxon>Mycoplasmatota</taxon>
        <taxon>Mycoplasmoidales</taxon>
        <taxon>Metamycoplasmataceae</taxon>
        <taxon>Mesomycoplasma</taxon>
    </lineage>
</organism>
<dbReference type="InterPro" id="IPR008921">
    <property type="entry name" value="DNA_pol3_clamp-load_cplx_C"/>
</dbReference>
<gene>
    <name evidence="8 10" type="primary">dnaX</name>
    <name evidence="10" type="ordered locus">mhp123</name>
</gene>
<dbReference type="HOGENOM" id="CLU_006229_0_3_14"/>
<dbReference type="eggNOG" id="COG2812">
    <property type="taxonomic scope" value="Bacteria"/>
</dbReference>
<dbReference type="SMART" id="SM00382">
    <property type="entry name" value="AAA"/>
    <property type="match status" value="1"/>
</dbReference>
<feature type="domain" description="AAA+ ATPase" evidence="9">
    <location>
        <begin position="46"/>
        <end position="186"/>
    </location>
</feature>